<dbReference type="Proteomes" id="UP000054144">
    <property type="component" value="Unassembled WGS sequence"/>
</dbReference>
<dbReference type="OrthoDB" id="2606310at2759"/>
<keyword evidence="2" id="KW-1185">Reference proteome</keyword>
<accession>A0A0D7AHH4</accession>
<evidence type="ECO:0008006" key="3">
    <source>
        <dbReference type="Google" id="ProtNLM"/>
    </source>
</evidence>
<gene>
    <name evidence="1" type="ORF">FISHEDRAFT_71891</name>
</gene>
<reference evidence="1 2" key="1">
    <citation type="journal article" date="2015" name="Fungal Genet. Biol.">
        <title>Evolution of novel wood decay mechanisms in Agaricales revealed by the genome sequences of Fistulina hepatica and Cylindrobasidium torrendii.</title>
        <authorList>
            <person name="Floudas D."/>
            <person name="Held B.W."/>
            <person name="Riley R."/>
            <person name="Nagy L.G."/>
            <person name="Koehler G."/>
            <person name="Ransdell A.S."/>
            <person name="Younus H."/>
            <person name="Chow J."/>
            <person name="Chiniquy J."/>
            <person name="Lipzen A."/>
            <person name="Tritt A."/>
            <person name="Sun H."/>
            <person name="Haridas S."/>
            <person name="LaButti K."/>
            <person name="Ohm R.A."/>
            <person name="Kues U."/>
            <person name="Blanchette R.A."/>
            <person name="Grigoriev I.V."/>
            <person name="Minto R.E."/>
            <person name="Hibbett D.S."/>
        </authorList>
    </citation>
    <scope>NUCLEOTIDE SEQUENCE [LARGE SCALE GENOMIC DNA]</scope>
    <source>
        <strain evidence="1 2">ATCC 64428</strain>
    </source>
</reference>
<organism evidence="1 2">
    <name type="scientific">Fistulina hepatica ATCC 64428</name>
    <dbReference type="NCBI Taxonomy" id="1128425"/>
    <lineage>
        <taxon>Eukaryota</taxon>
        <taxon>Fungi</taxon>
        <taxon>Dikarya</taxon>
        <taxon>Basidiomycota</taxon>
        <taxon>Agaricomycotina</taxon>
        <taxon>Agaricomycetes</taxon>
        <taxon>Agaricomycetidae</taxon>
        <taxon>Agaricales</taxon>
        <taxon>Fistulinaceae</taxon>
        <taxon>Fistulina</taxon>
    </lineage>
</organism>
<dbReference type="EMBL" id="KN881676">
    <property type="protein sequence ID" value="KIY50283.1"/>
    <property type="molecule type" value="Genomic_DNA"/>
</dbReference>
<proteinExistence type="predicted"/>
<protein>
    <recommendedName>
        <fullName evidence="3">F-box domain-containing protein</fullName>
    </recommendedName>
</protein>
<evidence type="ECO:0000313" key="2">
    <source>
        <dbReference type="Proteomes" id="UP000054144"/>
    </source>
</evidence>
<name>A0A0D7AHH4_9AGAR</name>
<sequence>MPYRSLPAAAHATARLAVPFPLMRLPPELVFKIIGMAARHQYAPQVNLALKAPSRHTYADALSLCLVSFHFRQAAMPQLLQVVALTTRESLFYFIRSLHLQQHYCENCWGFLAGERSPTPIDCGALYRIMRGCTALGIDDNSLHVLYNALDSSYASPMHDWTCRRLSLFGELMRWNPLVYSPGGSAFLSKLTHLTIWPGAPESSMATVPIQLKAIPFHQMTSLTHLCVSLIDQTTSFEWSGCGVIYVSRRPDSRQFVEWTRDWQTAMHYGTRIPLRAVTLRKHGGYRTLDWRLAFVEEQGSSFRSLPQTCSNS</sequence>
<dbReference type="AlphaFoldDB" id="A0A0D7AHH4"/>
<evidence type="ECO:0000313" key="1">
    <source>
        <dbReference type="EMBL" id="KIY50283.1"/>
    </source>
</evidence>